<comment type="caution">
    <text evidence="1">The sequence shown here is derived from an EMBL/GenBank/DDBJ whole genome shotgun (WGS) entry which is preliminary data.</text>
</comment>
<protein>
    <submittedName>
        <fullName evidence="1">Uncharacterized protein</fullName>
    </submittedName>
</protein>
<dbReference type="EMBL" id="JANBVB010003780">
    <property type="protein sequence ID" value="KAJ2877587.1"/>
    <property type="molecule type" value="Genomic_DNA"/>
</dbReference>
<dbReference type="Proteomes" id="UP001139981">
    <property type="component" value="Unassembled WGS sequence"/>
</dbReference>
<organism evidence="1 2">
    <name type="scientific">Coemansia aciculifera</name>
    <dbReference type="NCBI Taxonomy" id="417176"/>
    <lineage>
        <taxon>Eukaryota</taxon>
        <taxon>Fungi</taxon>
        <taxon>Fungi incertae sedis</taxon>
        <taxon>Zoopagomycota</taxon>
        <taxon>Kickxellomycotina</taxon>
        <taxon>Kickxellomycetes</taxon>
        <taxon>Kickxellales</taxon>
        <taxon>Kickxellaceae</taxon>
        <taxon>Coemansia</taxon>
    </lineage>
</organism>
<reference evidence="1" key="1">
    <citation type="submission" date="2022-07" db="EMBL/GenBank/DDBJ databases">
        <title>Phylogenomic reconstructions and comparative analyses of Kickxellomycotina fungi.</title>
        <authorList>
            <person name="Reynolds N.K."/>
            <person name="Stajich J.E."/>
            <person name="Barry K."/>
            <person name="Grigoriev I.V."/>
            <person name="Crous P."/>
            <person name="Smith M.E."/>
        </authorList>
    </citation>
    <scope>NUCLEOTIDE SEQUENCE</scope>
    <source>
        <strain evidence="1">CBS 190363</strain>
    </source>
</reference>
<name>A0ACC1LS10_9FUNG</name>
<evidence type="ECO:0000313" key="2">
    <source>
        <dbReference type="Proteomes" id="UP001139981"/>
    </source>
</evidence>
<accession>A0ACC1LS10</accession>
<gene>
    <name evidence="1" type="ORF">IWW38_006538</name>
</gene>
<sequence>MSGVWLQICGLPPQTTNDEVIKLTRNRAITVETRDVSTFEGAGRFLVETMEKAKDVLERTNYVMLRGSLVKIALSANDLRKCHLVTVKNLGAVSVKKLHTFSRAHGTVCSASVDDGQAKVWYLEESAVQSFVAGLGQSGL</sequence>
<proteinExistence type="predicted"/>
<feature type="non-terminal residue" evidence="1">
    <location>
        <position position="140"/>
    </location>
</feature>
<keyword evidence="2" id="KW-1185">Reference proteome</keyword>
<evidence type="ECO:0000313" key="1">
    <source>
        <dbReference type="EMBL" id="KAJ2877587.1"/>
    </source>
</evidence>